<evidence type="ECO:0000256" key="4">
    <source>
        <dbReference type="ARBA" id="ARBA00022448"/>
    </source>
</evidence>
<dbReference type="InterPro" id="IPR000515">
    <property type="entry name" value="MetI-like"/>
</dbReference>
<dbReference type="RefSeq" id="WP_212216040.1">
    <property type="nucleotide sequence ID" value="NZ_JAGUCO010000006.1"/>
</dbReference>
<keyword evidence="7 10" id="KW-0812">Transmembrane</keyword>
<comment type="subcellular location">
    <subcellularLocation>
        <location evidence="2 10">Cell membrane</location>
        <topology evidence="2 10">Multi-pass membrane protein</topology>
    </subcellularLocation>
</comment>
<evidence type="ECO:0000259" key="12">
    <source>
        <dbReference type="PROSITE" id="PS50928"/>
    </source>
</evidence>
<feature type="transmembrane region" description="Helical" evidence="10">
    <location>
        <begin position="54"/>
        <end position="75"/>
    </location>
</feature>
<feature type="transmembrane region" description="Helical" evidence="10">
    <location>
        <begin position="22"/>
        <end position="42"/>
    </location>
</feature>
<feature type="transmembrane region" description="Helical" evidence="10">
    <location>
        <begin position="95"/>
        <end position="113"/>
    </location>
</feature>
<proteinExistence type="inferred from homology"/>
<dbReference type="EMBL" id="JAGUCO010000006">
    <property type="protein sequence ID" value="MBS2098798.1"/>
    <property type="molecule type" value="Genomic_DNA"/>
</dbReference>
<evidence type="ECO:0000256" key="10">
    <source>
        <dbReference type="RuleBase" id="RU363032"/>
    </source>
</evidence>
<keyword evidence="5 11" id="KW-1003">Cell membrane</keyword>
<accession>A0ABS5JVB1</accession>
<evidence type="ECO:0000256" key="3">
    <source>
        <dbReference type="ARBA" id="ARBA00007069"/>
    </source>
</evidence>
<evidence type="ECO:0000256" key="7">
    <source>
        <dbReference type="ARBA" id="ARBA00022692"/>
    </source>
</evidence>
<evidence type="ECO:0000256" key="6">
    <source>
        <dbReference type="ARBA" id="ARBA00022505"/>
    </source>
</evidence>
<dbReference type="Proteomes" id="UP000708576">
    <property type="component" value="Unassembled WGS sequence"/>
</dbReference>
<protein>
    <recommendedName>
        <fullName evidence="11">Molybdenum transport system permease</fullName>
    </recommendedName>
</protein>
<evidence type="ECO:0000256" key="8">
    <source>
        <dbReference type="ARBA" id="ARBA00022989"/>
    </source>
</evidence>
<comment type="caution">
    <text evidence="13">The sequence shown here is derived from an EMBL/GenBank/DDBJ whole genome shotgun (WGS) entry which is preliminary data.</text>
</comment>
<evidence type="ECO:0000256" key="9">
    <source>
        <dbReference type="ARBA" id="ARBA00023136"/>
    </source>
</evidence>
<dbReference type="PANTHER" id="PTHR30183:SF3">
    <property type="entry name" value="MOLYBDENUM TRANSPORT SYSTEM PERMEASE PROTEIN MODB"/>
    <property type="match status" value="1"/>
</dbReference>
<dbReference type="PROSITE" id="PS50928">
    <property type="entry name" value="ABC_TM1"/>
    <property type="match status" value="1"/>
</dbReference>
<keyword evidence="6 11" id="KW-0500">Molybdenum</keyword>
<dbReference type="NCBIfam" id="NF006939">
    <property type="entry name" value="PRK09421.1"/>
    <property type="match status" value="1"/>
</dbReference>
<keyword evidence="4 10" id="KW-0813">Transport</keyword>
<keyword evidence="9 10" id="KW-0472">Membrane</keyword>
<feature type="domain" description="ABC transmembrane type-1" evidence="12">
    <location>
        <begin position="16"/>
        <end position="217"/>
    </location>
</feature>
<sequence length="234" mass="25374">MFNQLIKFNSAELHALGLSLKVAFYCTLIAVPLALLVGYLMARKKFRGKAIIESIIHLPLVMPPVTTGYLLLLLLGTKGLLGQWLFSALGIKLAFTFQAAVIASVVVAFPLIVRSVRTAMEMIDPGLEDASRILGAGKFKTFFRITVPLALPGIVSGSILGFARSLGEFGATITFAGNIAGETQTLPLAIYAYMQVPGQEMATLRLVLVSVLISFIAMAGSEWYIKKQLKPKRR</sequence>
<dbReference type="PANTHER" id="PTHR30183">
    <property type="entry name" value="MOLYBDENUM TRANSPORT SYSTEM PERMEASE PROTEIN MODB"/>
    <property type="match status" value="1"/>
</dbReference>
<evidence type="ECO:0000256" key="2">
    <source>
        <dbReference type="ARBA" id="ARBA00004651"/>
    </source>
</evidence>
<evidence type="ECO:0000256" key="5">
    <source>
        <dbReference type="ARBA" id="ARBA00022475"/>
    </source>
</evidence>
<feature type="transmembrane region" description="Helical" evidence="10">
    <location>
        <begin position="142"/>
        <end position="163"/>
    </location>
</feature>
<dbReference type="Gene3D" id="1.10.3720.10">
    <property type="entry name" value="MetI-like"/>
    <property type="match status" value="1"/>
</dbReference>
<keyword evidence="8 10" id="KW-1133">Transmembrane helix</keyword>
<dbReference type="CDD" id="cd06261">
    <property type="entry name" value="TM_PBP2"/>
    <property type="match status" value="1"/>
</dbReference>
<dbReference type="InterPro" id="IPR035906">
    <property type="entry name" value="MetI-like_sf"/>
</dbReference>
<evidence type="ECO:0000256" key="11">
    <source>
        <dbReference type="RuleBase" id="RU365097"/>
    </source>
</evidence>
<dbReference type="NCBIfam" id="TIGR02141">
    <property type="entry name" value="modB_ABC"/>
    <property type="match status" value="1"/>
</dbReference>
<organism evidence="13 14">
    <name type="scientific">Carboxylicivirga linearis</name>
    <dbReference type="NCBI Taxonomy" id="1628157"/>
    <lineage>
        <taxon>Bacteria</taxon>
        <taxon>Pseudomonadati</taxon>
        <taxon>Bacteroidota</taxon>
        <taxon>Bacteroidia</taxon>
        <taxon>Marinilabiliales</taxon>
        <taxon>Marinilabiliaceae</taxon>
        <taxon>Carboxylicivirga</taxon>
    </lineage>
</organism>
<dbReference type="Pfam" id="PF00528">
    <property type="entry name" value="BPD_transp_1"/>
    <property type="match status" value="1"/>
</dbReference>
<name>A0ABS5JVB1_9BACT</name>
<feature type="transmembrane region" description="Helical" evidence="10">
    <location>
        <begin position="204"/>
        <end position="225"/>
    </location>
</feature>
<evidence type="ECO:0000313" key="14">
    <source>
        <dbReference type="Proteomes" id="UP000708576"/>
    </source>
</evidence>
<reference evidence="13 14" key="1">
    <citation type="journal article" date="2015" name="Int. J. Syst. Evol. Microbiol.">
        <title>Carboxylicivirga linearis sp. nov., isolated from a sea cucumber culture pond.</title>
        <authorList>
            <person name="Wang F.Q."/>
            <person name="Zhou Y.X."/>
            <person name="Lin X.Z."/>
            <person name="Chen G.J."/>
            <person name="Du Z.J."/>
        </authorList>
    </citation>
    <scope>NUCLEOTIDE SEQUENCE [LARGE SCALE GENOMIC DNA]</scope>
    <source>
        <strain evidence="13 14">FB218</strain>
    </source>
</reference>
<keyword evidence="14" id="KW-1185">Reference proteome</keyword>
<comment type="similarity">
    <text evidence="3 11">Belongs to the binding-protein-dependent transport system permease family. CysTW subfamily.</text>
</comment>
<dbReference type="SUPFAM" id="SSF161098">
    <property type="entry name" value="MetI-like"/>
    <property type="match status" value="1"/>
</dbReference>
<evidence type="ECO:0000313" key="13">
    <source>
        <dbReference type="EMBL" id="MBS2098798.1"/>
    </source>
</evidence>
<comment type="function">
    <text evidence="1 11">Part of the binding-protein-dependent transport system for molybdenum; probably responsible for the translocation of the substrate across the membrane.</text>
</comment>
<evidence type="ECO:0000256" key="1">
    <source>
        <dbReference type="ARBA" id="ARBA00002949"/>
    </source>
</evidence>
<dbReference type="InterPro" id="IPR011867">
    <property type="entry name" value="ModB_ABC"/>
</dbReference>
<gene>
    <name evidence="13" type="primary">modB</name>
    <name evidence="13" type="ORF">KEM10_10955</name>
</gene>